<name>A0A7S8E9A1_9CHLR</name>
<keyword evidence="5" id="KW-1185">Reference proteome</keyword>
<keyword evidence="2" id="KW-0012">Acyltransferase</keyword>
<dbReference type="InterPro" id="IPR050832">
    <property type="entry name" value="Bact_Acetyltransf"/>
</dbReference>
<evidence type="ECO:0000256" key="2">
    <source>
        <dbReference type="ARBA" id="ARBA00023315"/>
    </source>
</evidence>
<proteinExistence type="predicted"/>
<dbReference type="EMBL" id="CP062983">
    <property type="protein sequence ID" value="QPC82731.1"/>
    <property type="molecule type" value="Genomic_DNA"/>
</dbReference>
<dbReference type="InterPro" id="IPR016181">
    <property type="entry name" value="Acyl_CoA_acyltransferase"/>
</dbReference>
<evidence type="ECO:0000313" key="4">
    <source>
        <dbReference type="EMBL" id="QPC82731.1"/>
    </source>
</evidence>
<protein>
    <submittedName>
        <fullName evidence="4">GNAT family N-acetyltransferase</fullName>
    </submittedName>
</protein>
<dbReference type="CDD" id="cd04301">
    <property type="entry name" value="NAT_SF"/>
    <property type="match status" value="1"/>
</dbReference>
<dbReference type="AlphaFoldDB" id="A0A7S8E9A1"/>
<evidence type="ECO:0000259" key="3">
    <source>
        <dbReference type="PROSITE" id="PS51186"/>
    </source>
</evidence>
<dbReference type="PROSITE" id="PS51186">
    <property type="entry name" value="GNAT"/>
    <property type="match status" value="1"/>
</dbReference>
<dbReference type="InterPro" id="IPR000182">
    <property type="entry name" value="GNAT_dom"/>
</dbReference>
<dbReference type="Gene3D" id="3.40.630.30">
    <property type="match status" value="1"/>
</dbReference>
<dbReference type="GO" id="GO:0016747">
    <property type="term" value="F:acyltransferase activity, transferring groups other than amino-acyl groups"/>
    <property type="evidence" value="ECO:0007669"/>
    <property type="project" value="InterPro"/>
</dbReference>
<organism evidence="4 5">
    <name type="scientific">Phototrophicus methaneseepsis</name>
    <dbReference type="NCBI Taxonomy" id="2710758"/>
    <lineage>
        <taxon>Bacteria</taxon>
        <taxon>Bacillati</taxon>
        <taxon>Chloroflexota</taxon>
        <taxon>Candidatus Thermofontia</taxon>
        <taxon>Phototrophicales</taxon>
        <taxon>Phototrophicaceae</taxon>
        <taxon>Phototrophicus</taxon>
    </lineage>
</organism>
<dbReference type="Pfam" id="PF00583">
    <property type="entry name" value="Acetyltransf_1"/>
    <property type="match status" value="1"/>
</dbReference>
<feature type="domain" description="N-acetyltransferase" evidence="3">
    <location>
        <begin position="4"/>
        <end position="157"/>
    </location>
</feature>
<accession>A0A7S8E9A1</accession>
<dbReference type="SUPFAM" id="SSF55729">
    <property type="entry name" value="Acyl-CoA N-acyltransferases (Nat)"/>
    <property type="match status" value="1"/>
</dbReference>
<dbReference type="Proteomes" id="UP000594468">
    <property type="component" value="Chromosome"/>
</dbReference>
<dbReference type="KEGG" id="pmet:G4Y79_24110"/>
<evidence type="ECO:0000256" key="1">
    <source>
        <dbReference type="ARBA" id="ARBA00022679"/>
    </source>
</evidence>
<reference evidence="4 5" key="1">
    <citation type="submission" date="2020-02" db="EMBL/GenBank/DDBJ databases">
        <authorList>
            <person name="Zheng R.K."/>
            <person name="Sun C.M."/>
        </authorList>
    </citation>
    <scope>NUCLEOTIDE SEQUENCE [LARGE SCALE GENOMIC DNA]</scope>
    <source>
        <strain evidence="5">rifampicinis</strain>
    </source>
</reference>
<dbReference type="RefSeq" id="WP_195170800.1">
    <property type="nucleotide sequence ID" value="NZ_CP062983.1"/>
</dbReference>
<dbReference type="PANTHER" id="PTHR43877">
    <property type="entry name" value="AMINOALKYLPHOSPHONATE N-ACETYLTRANSFERASE-RELATED-RELATED"/>
    <property type="match status" value="1"/>
</dbReference>
<evidence type="ECO:0000313" key="5">
    <source>
        <dbReference type="Proteomes" id="UP000594468"/>
    </source>
</evidence>
<sequence>MTRIHIEPASPDLAGHFLAVLVASFEQYRLTLDPPSGVFKETPESIARKIESGGGFMAYDDTILVGVVLYEFHKDALYLGRLGVLPDYRGQKIAHLLINAVEQVAVAHQAPCIELGVRIGLVNNQQLFKSLGYEITSYDRHEGYSEITSLTMVKRLV</sequence>
<dbReference type="PANTHER" id="PTHR43877:SF2">
    <property type="entry name" value="AMINOALKYLPHOSPHONATE N-ACETYLTRANSFERASE-RELATED"/>
    <property type="match status" value="1"/>
</dbReference>
<keyword evidence="1 4" id="KW-0808">Transferase</keyword>
<gene>
    <name evidence="4" type="ORF">G4Y79_24110</name>
</gene>